<dbReference type="AlphaFoldDB" id="A0A835HUG1"/>
<protein>
    <submittedName>
        <fullName evidence="1">Uncharacterized protein</fullName>
    </submittedName>
</protein>
<dbReference type="Pfam" id="PF13516">
    <property type="entry name" value="LRR_6"/>
    <property type="match status" value="2"/>
</dbReference>
<dbReference type="PANTHER" id="PTHR46761:SF2">
    <property type="entry name" value="RAN GTPASE-ACTIVATING PROTEIN 1"/>
    <property type="match status" value="1"/>
</dbReference>
<dbReference type="OrthoDB" id="120976at2759"/>
<dbReference type="EMBL" id="JADFTS010000005">
    <property type="protein sequence ID" value="KAF9604518.1"/>
    <property type="molecule type" value="Genomic_DNA"/>
</dbReference>
<reference evidence="1 2" key="1">
    <citation type="submission" date="2020-10" db="EMBL/GenBank/DDBJ databases">
        <title>The Coptis chinensis genome and diversification of protoberbering-type alkaloids.</title>
        <authorList>
            <person name="Wang B."/>
            <person name="Shu S."/>
            <person name="Song C."/>
            <person name="Liu Y."/>
        </authorList>
    </citation>
    <scope>NUCLEOTIDE SEQUENCE [LARGE SCALE GENOMIC DNA]</scope>
    <source>
        <strain evidence="1">HL-2020</strain>
        <tissue evidence="1">Leaf</tissue>
    </source>
</reference>
<accession>A0A835HUG1</accession>
<name>A0A835HUG1_9MAGN</name>
<dbReference type="Proteomes" id="UP000631114">
    <property type="component" value="Unassembled WGS sequence"/>
</dbReference>
<sequence length="123" mass="13858">MPWVRRVLAVRAFGVLLKTQNSLRKLYLMNDGISEEAARGISVVVNRSPALEDFCCSTMRKWALKELPSLRHLNISYCDPSYLNLEDDGILAIANALNVSAHHLKYWSLEITGNEITDEAVLL</sequence>
<dbReference type="PANTHER" id="PTHR46761">
    <property type="entry name" value="RAN GTPASE-ACTIVATING PROTEIN 1"/>
    <property type="match status" value="1"/>
</dbReference>
<dbReference type="GO" id="GO:0005096">
    <property type="term" value="F:GTPase activator activity"/>
    <property type="evidence" value="ECO:0007669"/>
    <property type="project" value="InterPro"/>
</dbReference>
<evidence type="ECO:0000313" key="1">
    <source>
        <dbReference type="EMBL" id="KAF9604518.1"/>
    </source>
</evidence>
<dbReference type="SUPFAM" id="SSF52047">
    <property type="entry name" value="RNI-like"/>
    <property type="match status" value="1"/>
</dbReference>
<evidence type="ECO:0000313" key="2">
    <source>
        <dbReference type="Proteomes" id="UP000631114"/>
    </source>
</evidence>
<keyword evidence="2" id="KW-1185">Reference proteome</keyword>
<comment type="caution">
    <text evidence="1">The sequence shown here is derived from an EMBL/GenBank/DDBJ whole genome shotgun (WGS) entry which is preliminary data.</text>
</comment>
<proteinExistence type="predicted"/>
<dbReference type="InterPro" id="IPR001611">
    <property type="entry name" value="Leu-rich_rpt"/>
</dbReference>
<gene>
    <name evidence="1" type="ORF">IFM89_007639</name>
</gene>
<organism evidence="1 2">
    <name type="scientific">Coptis chinensis</name>
    <dbReference type="NCBI Taxonomy" id="261450"/>
    <lineage>
        <taxon>Eukaryota</taxon>
        <taxon>Viridiplantae</taxon>
        <taxon>Streptophyta</taxon>
        <taxon>Embryophyta</taxon>
        <taxon>Tracheophyta</taxon>
        <taxon>Spermatophyta</taxon>
        <taxon>Magnoliopsida</taxon>
        <taxon>Ranunculales</taxon>
        <taxon>Ranunculaceae</taxon>
        <taxon>Coptidoideae</taxon>
        <taxon>Coptis</taxon>
    </lineage>
</organism>
<dbReference type="Gene3D" id="3.80.10.10">
    <property type="entry name" value="Ribonuclease Inhibitor"/>
    <property type="match status" value="1"/>
</dbReference>
<dbReference type="InterPro" id="IPR032675">
    <property type="entry name" value="LRR_dom_sf"/>
</dbReference>
<dbReference type="InterPro" id="IPR045203">
    <property type="entry name" value="RanGAP1/2"/>
</dbReference>